<dbReference type="SUPFAM" id="SSF103473">
    <property type="entry name" value="MFS general substrate transporter"/>
    <property type="match status" value="1"/>
</dbReference>
<organism evidence="10 11">
    <name type="scientific">Mangrovactinospora gilvigrisea</name>
    <dbReference type="NCBI Taxonomy" id="1428644"/>
    <lineage>
        <taxon>Bacteria</taxon>
        <taxon>Bacillati</taxon>
        <taxon>Actinomycetota</taxon>
        <taxon>Actinomycetes</taxon>
        <taxon>Kitasatosporales</taxon>
        <taxon>Streptomycetaceae</taxon>
        <taxon>Mangrovactinospora</taxon>
    </lineage>
</organism>
<evidence type="ECO:0000256" key="7">
    <source>
        <dbReference type="ARBA" id="ARBA00023251"/>
    </source>
</evidence>
<keyword evidence="4 8" id="KW-0812">Transmembrane</keyword>
<feature type="transmembrane region" description="Helical" evidence="8">
    <location>
        <begin position="338"/>
        <end position="355"/>
    </location>
</feature>
<evidence type="ECO:0000256" key="5">
    <source>
        <dbReference type="ARBA" id="ARBA00022989"/>
    </source>
</evidence>
<dbReference type="OrthoDB" id="9781469at2"/>
<keyword evidence="2" id="KW-0813">Transport</keyword>
<dbReference type="RefSeq" id="WP_071655003.1">
    <property type="nucleotide sequence ID" value="NZ_MLCF01000008.1"/>
</dbReference>
<feature type="transmembrane region" description="Helical" evidence="8">
    <location>
        <begin position="55"/>
        <end position="75"/>
    </location>
</feature>
<dbReference type="InterPro" id="IPR036259">
    <property type="entry name" value="MFS_trans_sf"/>
</dbReference>
<dbReference type="PROSITE" id="PS50850">
    <property type="entry name" value="MFS"/>
    <property type="match status" value="1"/>
</dbReference>
<dbReference type="EMBL" id="MLCF01000008">
    <property type="protein sequence ID" value="OIV39036.1"/>
    <property type="molecule type" value="Genomic_DNA"/>
</dbReference>
<dbReference type="GO" id="GO:0022857">
    <property type="term" value="F:transmembrane transporter activity"/>
    <property type="evidence" value="ECO:0007669"/>
    <property type="project" value="InterPro"/>
</dbReference>
<evidence type="ECO:0000313" key="10">
    <source>
        <dbReference type="EMBL" id="OIV39036.1"/>
    </source>
</evidence>
<feature type="transmembrane region" description="Helical" evidence="8">
    <location>
        <begin position="361"/>
        <end position="387"/>
    </location>
</feature>
<name>A0A1J7CBZ2_9ACTN</name>
<keyword evidence="11" id="KW-1185">Reference proteome</keyword>
<feature type="transmembrane region" description="Helical" evidence="8">
    <location>
        <begin position="109"/>
        <end position="130"/>
    </location>
</feature>
<dbReference type="InterPro" id="IPR011701">
    <property type="entry name" value="MFS"/>
</dbReference>
<feature type="transmembrane region" description="Helical" evidence="8">
    <location>
        <begin position="271"/>
        <end position="291"/>
    </location>
</feature>
<comment type="subcellular location">
    <subcellularLocation>
        <location evidence="1">Cell membrane</location>
        <topology evidence="1">Multi-pass membrane protein</topology>
    </subcellularLocation>
</comment>
<reference evidence="10 11" key="1">
    <citation type="submission" date="2016-10" db="EMBL/GenBank/DDBJ databases">
        <title>Genome sequence of Streptomyces gilvigriseus MUSC 26.</title>
        <authorList>
            <person name="Lee L.-H."/>
            <person name="Ser H.-L."/>
        </authorList>
    </citation>
    <scope>NUCLEOTIDE SEQUENCE [LARGE SCALE GENOMIC DNA]</scope>
    <source>
        <strain evidence="10 11">MUSC 26</strain>
    </source>
</reference>
<keyword evidence="7" id="KW-0046">Antibiotic resistance</keyword>
<gene>
    <name evidence="10" type="ORF">BIV57_02720</name>
</gene>
<dbReference type="GO" id="GO:0046677">
    <property type="term" value="P:response to antibiotic"/>
    <property type="evidence" value="ECO:0007669"/>
    <property type="project" value="UniProtKB-KW"/>
</dbReference>
<evidence type="ECO:0000259" key="9">
    <source>
        <dbReference type="PROSITE" id="PS50850"/>
    </source>
</evidence>
<keyword evidence="5 8" id="KW-1133">Transmembrane helix</keyword>
<dbReference type="Gene3D" id="1.20.1720.10">
    <property type="entry name" value="Multidrug resistance protein D"/>
    <property type="match status" value="1"/>
</dbReference>
<dbReference type="InterPro" id="IPR020846">
    <property type="entry name" value="MFS_dom"/>
</dbReference>
<evidence type="ECO:0000256" key="3">
    <source>
        <dbReference type="ARBA" id="ARBA00022475"/>
    </source>
</evidence>
<evidence type="ECO:0000256" key="2">
    <source>
        <dbReference type="ARBA" id="ARBA00022448"/>
    </source>
</evidence>
<dbReference type="AlphaFoldDB" id="A0A1J7CBZ2"/>
<evidence type="ECO:0000256" key="6">
    <source>
        <dbReference type="ARBA" id="ARBA00023136"/>
    </source>
</evidence>
<dbReference type="Gene3D" id="1.20.1250.20">
    <property type="entry name" value="MFS general substrate transporter like domains"/>
    <property type="match status" value="1"/>
</dbReference>
<sequence length="525" mass="54873">MSQHAAPAPRAGRKEWTGLTVLLLPLLLVSMDVSVLYFAVPFISRDLQPSATQQLWIMDMYGFVLAGLVLTMGAIGDRIGRRRLLMVGAVAFGAASVGAAYSGSAEMLIVMRALLGIGGATLMPSTIALVRNMFHDAKQRATAIAIWTGAMTGGIALGPVLSGLLLEHFWWGSVFLINLPAMAVLLLLVPVFVPEFKNPREGRFDLPGSVLSLGAVLPAMFGIKRGAADGFDAPAWAAIAVGVVVGALFVWRQRTAAHPMVNREVLRGRGFRAGLSVNTVAMFAMIGYVLYTTQYLQLVLGYSPFKAAMWAVLPSVVVGAAAPMAAQVARRFGRSATIAGGFVLGAVGYGLMMLVQADSPLWMALVFITVPSVGIIGVATQVMDLSLAEVAPERAGIAGALMETGQEFGGALGMALLGSLGTAVYRGRIDAHTPAGLDAAARHGVHETLPDALAVAAHLPGRLAAEVTTAARQAFMSGMHVASLGAVTAMLLGAVLTVTLLRRHEKRTADAPVVDAGEPVAVARH</sequence>
<keyword evidence="6 8" id="KW-0472">Membrane</keyword>
<feature type="transmembrane region" description="Helical" evidence="8">
    <location>
        <begin position="204"/>
        <end position="221"/>
    </location>
</feature>
<feature type="transmembrane region" description="Helical" evidence="8">
    <location>
        <begin position="168"/>
        <end position="192"/>
    </location>
</feature>
<dbReference type="Proteomes" id="UP000243342">
    <property type="component" value="Unassembled WGS sequence"/>
</dbReference>
<dbReference type="STRING" id="1428644.BIV57_02720"/>
<evidence type="ECO:0000256" key="8">
    <source>
        <dbReference type="SAM" id="Phobius"/>
    </source>
</evidence>
<feature type="domain" description="Major facilitator superfamily (MFS) profile" evidence="9">
    <location>
        <begin position="18"/>
        <end position="505"/>
    </location>
</feature>
<proteinExistence type="predicted"/>
<evidence type="ECO:0000313" key="11">
    <source>
        <dbReference type="Proteomes" id="UP000243342"/>
    </source>
</evidence>
<comment type="caution">
    <text evidence="10">The sequence shown here is derived from an EMBL/GenBank/DDBJ whole genome shotgun (WGS) entry which is preliminary data.</text>
</comment>
<dbReference type="PANTHER" id="PTHR42718:SF47">
    <property type="entry name" value="METHYL VIOLOGEN RESISTANCE PROTEIN SMVA"/>
    <property type="match status" value="1"/>
</dbReference>
<keyword evidence="3" id="KW-1003">Cell membrane</keyword>
<feature type="transmembrane region" description="Helical" evidence="8">
    <location>
        <begin position="307"/>
        <end position="326"/>
    </location>
</feature>
<feature type="transmembrane region" description="Helical" evidence="8">
    <location>
        <begin position="84"/>
        <end position="103"/>
    </location>
</feature>
<feature type="transmembrane region" description="Helical" evidence="8">
    <location>
        <begin position="408"/>
        <end position="425"/>
    </location>
</feature>
<feature type="transmembrane region" description="Helical" evidence="8">
    <location>
        <begin position="481"/>
        <end position="501"/>
    </location>
</feature>
<protein>
    <submittedName>
        <fullName evidence="10">MFS transporter</fullName>
    </submittedName>
</protein>
<feature type="transmembrane region" description="Helical" evidence="8">
    <location>
        <begin position="21"/>
        <end position="43"/>
    </location>
</feature>
<dbReference type="CDD" id="cd17321">
    <property type="entry name" value="MFS_MMR_MDR_like"/>
    <property type="match status" value="1"/>
</dbReference>
<dbReference type="GO" id="GO:0005886">
    <property type="term" value="C:plasma membrane"/>
    <property type="evidence" value="ECO:0007669"/>
    <property type="project" value="UniProtKB-SubCell"/>
</dbReference>
<dbReference type="Pfam" id="PF07690">
    <property type="entry name" value="MFS_1"/>
    <property type="match status" value="1"/>
</dbReference>
<dbReference type="PANTHER" id="PTHR42718">
    <property type="entry name" value="MAJOR FACILITATOR SUPERFAMILY MULTIDRUG TRANSPORTER MFSC"/>
    <property type="match status" value="1"/>
</dbReference>
<feature type="transmembrane region" description="Helical" evidence="8">
    <location>
        <begin position="142"/>
        <end position="162"/>
    </location>
</feature>
<feature type="transmembrane region" description="Helical" evidence="8">
    <location>
        <begin position="233"/>
        <end position="251"/>
    </location>
</feature>
<evidence type="ECO:0000256" key="4">
    <source>
        <dbReference type="ARBA" id="ARBA00022692"/>
    </source>
</evidence>
<evidence type="ECO:0000256" key="1">
    <source>
        <dbReference type="ARBA" id="ARBA00004651"/>
    </source>
</evidence>
<accession>A0A1J7CBZ2</accession>